<feature type="region of interest" description="Disordered" evidence="4">
    <location>
        <begin position="175"/>
        <end position="226"/>
    </location>
</feature>
<dbReference type="EMBL" id="JADMLG010000001">
    <property type="protein sequence ID" value="MBH0775229.1"/>
    <property type="molecule type" value="Genomic_DNA"/>
</dbReference>
<organism evidence="7 8">
    <name type="scientific">Nocardia bovistercoris</name>
    <dbReference type="NCBI Taxonomy" id="2785916"/>
    <lineage>
        <taxon>Bacteria</taxon>
        <taxon>Bacillati</taxon>
        <taxon>Actinomycetota</taxon>
        <taxon>Actinomycetes</taxon>
        <taxon>Mycobacteriales</taxon>
        <taxon>Nocardiaceae</taxon>
        <taxon>Nocardia</taxon>
    </lineage>
</organism>
<evidence type="ECO:0000313" key="8">
    <source>
        <dbReference type="Proteomes" id="UP000655751"/>
    </source>
</evidence>
<dbReference type="Gene3D" id="3.30.300.70">
    <property type="entry name" value="RimP-like superfamily, N-terminal"/>
    <property type="match status" value="1"/>
</dbReference>
<sequence length="226" mass="23964">MPMPTEERVSQLIAGLVERRGFDLESVEISASGRHAQAQARVTVTVDSDDSADLDTIAVLSQDLSAVLDEVADFGETPYLLEVSTPGVDRPLTADRHWRRARGRKVRVELRSGVQPPDPGGSGRFDARVGALDGEDIALVLGGKQRPHRVRVPLADIERAVVQVEFSAPGARELELAGGVAPGRPTPGREPDDDSVTIDDAATADAAETDAVSETTSDAPTEGIVE</sequence>
<dbReference type="InterPro" id="IPR028989">
    <property type="entry name" value="RimP_N"/>
</dbReference>
<dbReference type="NCBIfam" id="NF000930">
    <property type="entry name" value="PRK00092.2-2"/>
    <property type="match status" value="1"/>
</dbReference>
<name>A0A931I5H7_9NOCA</name>
<dbReference type="PANTHER" id="PTHR33867">
    <property type="entry name" value="RIBOSOME MATURATION FACTOR RIMP"/>
    <property type="match status" value="1"/>
</dbReference>
<dbReference type="GO" id="GO:0005829">
    <property type="term" value="C:cytosol"/>
    <property type="evidence" value="ECO:0007669"/>
    <property type="project" value="TreeGrafter"/>
</dbReference>
<dbReference type="GO" id="GO:0000028">
    <property type="term" value="P:ribosomal small subunit assembly"/>
    <property type="evidence" value="ECO:0007669"/>
    <property type="project" value="TreeGrafter"/>
</dbReference>
<evidence type="ECO:0000256" key="2">
    <source>
        <dbReference type="ARBA" id="ARBA00022517"/>
    </source>
</evidence>
<dbReference type="InterPro" id="IPR036847">
    <property type="entry name" value="RimP_C_sf"/>
</dbReference>
<dbReference type="PANTHER" id="PTHR33867:SF1">
    <property type="entry name" value="RIBOSOME MATURATION FACTOR RIMP"/>
    <property type="match status" value="1"/>
</dbReference>
<comment type="subcellular location">
    <subcellularLocation>
        <location evidence="3">Cytoplasm</location>
    </subcellularLocation>
</comment>
<evidence type="ECO:0000256" key="1">
    <source>
        <dbReference type="ARBA" id="ARBA00022490"/>
    </source>
</evidence>
<evidence type="ECO:0000256" key="4">
    <source>
        <dbReference type="SAM" id="MobiDB-lite"/>
    </source>
</evidence>
<feature type="compositionally biased region" description="Low complexity" evidence="4">
    <location>
        <begin position="198"/>
        <end position="216"/>
    </location>
</feature>
<dbReference type="SUPFAM" id="SSF75420">
    <property type="entry name" value="YhbC-like, N-terminal domain"/>
    <property type="match status" value="1"/>
</dbReference>
<dbReference type="HAMAP" id="MF_01077">
    <property type="entry name" value="RimP"/>
    <property type="match status" value="1"/>
</dbReference>
<evidence type="ECO:0000256" key="3">
    <source>
        <dbReference type="HAMAP-Rule" id="MF_01077"/>
    </source>
</evidence>
<dbReference type="Pfam" id="PF17384">
    <property type="entry name" value="DUF150_C"/>
    <property type="match status" value="1"/>
</dbReference>
<keyword evidence="8" id="KW-1185">Reference proteome</keyword>
<comment type="caution">
    <text evidence="7">The sequence shown here is derived from an EMBL/GenBank/DDBJ whole genome shotgun (WGS) entry which is preliminary data.</text>
</comment>
<gene>
    <name evidence="3 7" type="primary">rimP</name>
    <name evidence="7" type="ORF">IT779_02890</name>
</gene>
<dbReference type="GO" id="GO:0006412">
    <property type="term" value="P:translation"/>
    <property type="evidence" value="ECO:0007669"/>
    <property type="project" value="TreeGrafter"/>
</dbReference>
<keyword evidence="2 3" id="KW-0690">Ribosome biogenesis</keyword>
<dbReference type="AlphaFoldDB" id="A0A931I5H7"/>
<evidence type="ECO:0000259" key="6">
    <source>
        <dbReference type="Pfam" id="PF17384"/>
    </source>
</evidence>
<evidence type="ECO:0000259" key="5">
    <source>
        <dbReference type="Pfam" id="PF02576"/>
    </source>
</evidence>
<accession>A0A931I5H7</accession>
<evidence type="ECO:0000313" key="7">
    <source>
        <dbReference type="EMBL" id="MBH0775229.1"/>
    </source>
</evidence>
<comment type="similarity">
    <text evidence="3">Belongs to the RimP family.</text>
</comment>
<feature type="domain" description="Ribosome maturation factor RimP C-terminal" evidence="6">
    <location>
        <begin position="92"/>
        <end position="166"/>
    </location>
</feature>
<dbReference type="InterPro" id="IPR035956">
    <property type="entry name" value="RimP_N_sf"/>
</dbReference>
<proteinExistence type="inferred from homology"/>
<dbReference type="SUPFAM" id="SSF74942">
    <property type="entry name" value="YhbC-like, C-terminal domain"/>
    <property type="match status" value="1"/>
</dbReference>
<dbReference type="CDD" id="cd01734">
    <property type="entry name" value="YlxS_C"/>
    <property type="match status" value="1"/>
</dbReference>
<feature type="domain" description="Ribosome maturation factor RimP N-terminal" evidence="5">
    <location>
        <begin position="12"/>
        <end position="89"/>
    </location>
</feature>
<dbReference type="Proteomes" id="UP000655751">
    <property type="component" value="Unassembled WGS sequence"/>
</dbReference>
<reference evidence="7" key="1">
    <citation type="submission" date="2020-11" db="EMBL/GenBank/DDBJ databases">
        <title>Nocardia NEAU-351.nov., a novel actinomycete isolated from the cow dung.</title>
        <authorList>
            <person name="Zhang X."/>
        </authorList>
    </citation>
    <scope>NUCLEOTIDE SEQUENCE</scope>
    <source>
        <strain evidence="7">NEAU-351</strain>
    </source>
</reference>
<dbReference type="RefSeq" id="WP_196147516.1">
    <property type="nucleotide sequence ID" value="NZ_JADMLG010000001.1"/>
</dbReference>
<dbReference type="InterPro" id="IPR028998">
    <property type="entry name" value="RimP_C"/>
</dbReference>
<comment type="function">
    <text evidence="3">Required for maturation of 30S ribosomal subunits.</text>
</comment>
<keyword evidence="1 3" id="KW-0963">Cytoplasm</keyword>
<dbReference type="Pfam" id="PF02576">
    <property type="entry name" value="RimP_N"/>
    <property type="match status" value="1"/>
</dbReference>
<protein>
    <recommendedName>
        <fullName evidence="3">Ribosome maturation factor RimP</fullName>
    </recommendedName>
</protein>
<dbReference type="InterPro" id="IPR003728">
    <property type="entry name" value="Ribosome_maturation_RimP"/>
</dbReference>